<sequence>MSACLILQTPTQIFIGADTAVSTKVNNQLFRLDNSGIKLYQRGNKVIFCSGVMDMAYQVMLEYQRTKDGTFQDLQKIMKKVCGNDTTVKLTVVITEVNSKGSVIYEISPENNFEIITQRMSKDQEGIAIWAAGIKTTELVEAAQKLITQGFSVTSIFRKAYETISYECVGGFLIVKQVTQFGIMEVLNEAISEPVGIKVLTEELYYRLIVQHLIIAERLMGKIIAGVNLVIDASDSSGNKTFTVDSRGVTIAGTALTITGGLPPSQLDPSFKDSLVNLNKSYNGVVIDAVNGLVITKTDNTVRTILNATEGFSFEKRQSGGSWTKMLFYEAATGNLKVNGEIDASALKVRGVNVLTVDGKISANGIEPLEVGRNVVMGPNAYISWSNVGDKPWIPTNATEIGAIPSTYIDSQGIWTGKINANSIVAGTINADLIKGGTISGTTISIDTNLRVGDNIYLGNQSSSSNKRVYFNNGSYIWGYGSPGWSIGIKSDNLWIDTKTVEYAAGTKINFANAAVSGLNVTAKFA</sequence>
<accession>A0A1B2E7M6</accession>
<organism evidence="1">
    <name type="scientific">Paenibacillus ihbetae</name>
    <dbReference type="NCBI Taxonomy" id="1870820"/>
    <lineage>
        <taxon>Bacteria</taxon>
        <taxon>Bacillati</taxon>
        <taxon>Bacillota</taxon>
        <taxon>Bacilli</taxon>
        <taxon>Bacillales</taxon>
        <taxon>Paenibacillaceae</taxon>
        <taxon>Paenibacillus</taxon>
    </lineage>
</organism>
<evidence type="ECO:0008006" key="2">
    <source>
        <dbReference type="Google" id="ProtNLM"/>
    </source>
</evidence>
<reference evidence="1" key="1">
    <citation type="submission" date="2016-08" db="EMBL/GenBank/DDBJ databases">
        <title>Complete Genome Seqeunce of Paenibacillus sp. nov. IHBB 9852 from high altitute lake of Indian trans-Himalayas.</title>
        <authorList>
            <person name="Kiran S."/>
            <person name="Swarnkar M.K."/>
            <person name="Rana A."/>
            <person name="Tewari R."/>
            <person name="Gulati A."/>
        </authorList>
    </citation>
    <scope>NUCLEOTIDE SEQUENCE [LARGE SCALE GENOMIC DNA]</scope>
    <source>
        <strain evidence="1">IHBB 9852</strain>
    </source>
</reference>
<protein>
    <recommendedName>
        <fullName evidence="2">Prophage tail endopeptidase domain-containing protein</fullName>
    </recommendedName>
</protein>
<evidence type="ECO:0000313" key="1">
    <source>
        <dbReference type="EMBL" id="ANY75961.1"/>
    </source>
</evidence>
<dbReference type="GeneID" id="48311989"/>
<dbReference type="EMBL" id="CP016809">
    <property type="protein sequence ID" value="ANY75961.1"/>
    <property type="molecule type" value="Genomic_DNA"/>
</dbReference>
<proteinExistence type="predicted"/>
<name>A0A1B2E7M6_9BACL</name>
<dbReference type="RefSeq" id="WP_099479839.1">
    <property type="nucleotide sequence ID" value="NZ_CP016809.1"/>
</dbReference>
<dbReference type="KEGG" id="pib:BBD41_27180"/>
<dbReference type="AlphaFoldDB" id="A0A1B2E7M6"/>
<gene>
    <name evidence="1" type="ORF">BBD41_27180</name>
</gene>